<evidence type="ECO:0000313" key="3">
    <source>
        <dbReference type="Proteomes" id="UP001185755"/>
    </source>
</evidence>
<feature type="transmembrane region" description="Helical" evidence="1">
    <location>
        <begin position="191"/>
        <end position="210"/>
    </location>
</feature>
<sequence length="410" mass="41409">MKVLSMVLAGFVVGYAISDIGPFDSLLSSTAEFRSYWAIVNGLTVVAISACVASVALARASARTSIVVAIAALLVIVFRTVGMVTGLLGHWAGAVATGALLAAAAVLAGRQRAAQATLAVAALGAGLMGAALDALLEANDGPVFVWDVVGAEDDVSPQRAIVMVIVASVAAIALFLAHRNQVLQPHEPRKILLVGVPLPIAAGVLSWVAAGHESRSVEWLGALAGMTVLAVLAAFVLPGRDGRLLLALVAVSAAALGSFGFASGDGAQLALSVGLLIVGAGIGYRWPQLYVGLGGLLVIAVASVIEGYFEVPTGTEFALALVVAYVVVSALTTAPGSLALSLPALFTMTLPVTVYAASSQVASTYDRAVATRTTEPDHLVLSVAGLVVVAVVAAACTLLMRRPTVVSGTS</sequence>
<dbReference type="RefSeq" id="WP_317563468.1">
    <property type="nucleotide sequence ID" value="NZ_JAWLJX010000001.1"/>
</dbReference>
<feature type="transmembrane region" description="Helical" evidence="1">
    <location>
        <begin position="267"/>
        <end position="284"/>
    </location>
</feature>
<accession>A0ABU4B958</accession>
<protein>
    <recommendedName>
        <fullName evidence="4">MFS transporter</fullName>
    </recommendedName>
</protein>
<feature type="transmembrane region" description="Helical" evidence="1">
    <location>
        <begin position="160"/>
        <end position="179"/>
    </location>
</feature>
<dbReference type="Proteomes" id="UP001185755">
    <property type="component" value="Unassembled WGS sequence"/>
</dbReference>
<evidence type="ECO:0000256" key="1">
    <source>
        <dbReference type="SAM" id="Phobius"/>
    </source>
</evidence>
<comment type="caution">
    <text evidence="2">The sequence shown here is derived from an EMBL/GenBank/DDBJ whole genome shotgun (WGS) entry which is preliminary data.</text>
</comment>
<organism evidence="2 3">
    <name type="scientific">Rhodococcoides yunnanense</name>
    <dbReference type="NCBI Taxonomy" id="278209"/>
    <lineage>
        <taxon>Bacteria</taxon>
        <taxon>Bacillati</taxon>
        <taxon>Actinomycetota</taxon>
        <taxon>Actinomycetes</taxon>
        <taxon>Mycobacteriales</taxon>
        <taxon>Nocardiaceae</taxon>
        <taxon>Rhodococcoides</taxon>
    </lineage>
</organism>
<feature type="transmembrane region" description="Helical" evidence="1">
    <location>
        <begin position="116"/>
        <end position="136"/>
    </location>
</feature>
<proteinExistence type="predicted"/>
<reference evidence="2 3" key="1">
    <citation type="submission" date="2023-10" db="EMBL/GenBank/DDBJ databases">
        <title>Development of a sustainable strategy for remediation of hydrocarbon-contaminated territories based on the waste exchange concept.</title>
        <authorList>
            <person name="Krivoruchko A."/>
        </authorList>
    </citation>
    <scope>NUCLEOTIDE SEQUENCE [LARGE SCALE GENOMIC DNA]</scope>
    <source>
        <strain evidence="2 3">IEGM 1323</strain>
    </source>
</reference>
<feature type="transmembrane region" description="Helical" evidence="1">
    <location>
        <begin position="88"/>
        <end position="109"/>
    </location>
</feature>
<evidence type="ECO:0008006" key="4">
    <source>
        <dbReference type="Google" id="ProtNLM"/>
    </source>
</evidence>
<keyword evidence="1" id="KW-0472">Membrane</keyword>
<feature type="transmembrane region" description="Helical" evidence="1">
    <location>
        <begin position="378"/>
        <end position="400"/>
    </location>
</feature>
<keyword evidence="1" id="KW-1133">Transmembrane helix</keyword>
<feature type="transmembrane region" description="Helical" evidence="1">
    <location>
        <begin position="244"/>
        <end position="261"/>
    </location>
</feature>
<feature type="transmembrane region" description="Helical" evidence="1">
    <location>
        <begin position="289"/>
        <end position="309"/>
    </location>
</feature>
<feature type="transmembrane region" description="Helical" evidence="1">
    <location>
        <begin position="34"/>
        <end position="58"/>
    </location>
</feature>
<keyword evidence="3" id="KW-1185">Reference proteome</keyword>
<name>A0ABU4B958_9NOCA</name>
<dbReference type="EMBL" id="JAWLJX010000001">
    <property type="protein sequence ID" value="MDV6260717.1"/>
    <property type="molecule type" value="Genomic_DNA"/>
</dbReference>
<evidence type="ECO:0000313" key="2">
    <source>
        <dbReference type="EMBL" id="MDV6260717.1"/>
    </source>
</evidence>
<feature type="transmembrane region" description="Helical" evidence="1">
    <location>
        <begin position="65"/>
        <end position="82"/>
    </location>
</feature>
<feature type="transmembrane region" description="Helical" evidence="1">
    <location>
        <begin position="315"/>
        <end position="331"/>
    </location>
</feature>
<keyword evidence="1" id="KW-0812">Transmembrane</keyword>
<feature type="transmembrane region" description="Helical" evidence="1">
    <location>
        <begin position="216"/>
        <end position="237"/>
    </location>
</feature>
<gene>
    <name evidence="2" type="ORF">R3P96_05135</name>
</gene>